<comment type="caution">
    <text evidence="3">The sequence shown here is derived from an EMBL/GenBank/DDBJ whole genome shotgun (WGS) entry which is preliminary data.</text>
</comment>
<proteinExistence type="predicted"/>
<dbReference type="AlphaFoldDB" id="A0A8H7XRZ3"/>
<dbReference type="OrthoDB" id="2593559at2759"/>
<gene>
    <name evidence="3" type="ORF">JR316_008521</name>
</gene>
<feature type="compositionally biased region" description="Polar residues" evidence="1">
    <location>
        <begin position="49"/>
        <end position="78"/>
    </location>
</feature>
<feature type="domain" description="DUF7330" evidence="2">
    <location>
        <begin position="85"/>
        <end position="257"/>
    </location>
</feature>
<sequence>MILERHSIGPMTPPKDASFSKNDAMTTKLEIDRPPPAYSDDFLNHGRDNGTSSRSQLQVPNVQSRYNQSSVSVNSQDPAPSADQVHIFERNHDIKGTFFIDPLVMAYQRRKGKKSKKELPHASFRSRKGSVELELATTGDIQKAPKANISVSSHSGSIQITLLPMPASRPRMGLDVNSTHGNVVLYIPEGYSGVLHLKTKKGGIELLPALATHIKTVKFTARETIFMIGTQNNLYELDNSREASFCQVESRTGHIVVGLSGRDRYQAPVGFWKRLGGYFGLGGESSNGSEKDISG</sequence>
<dbReference type="EMBL" id="JAFIQS010000008">
    <property type="protein sequence ID" value="KAG5166436.1"/>
    <property type="molecule type" value="Genomic_DNA"/>
</dbReference>
<name>A0A8H7XRZ3_PSICU</name>
<dbReference type="InterPro" id="IPR055754">
    <property type="entry name" value="DUF7330"/>
</dbReference>
<dbReference type="Pfam" id="PF24016">
    <property type="entry name" value="DUF7330"/>
    <property type="match status" value="1"/>
</dbReference>
<evidence type="ECO:0000256" key="1">
    <source>
        <dbReference type="SAM" id="MobiDB-lite"/>
    </source>
</evidence>
<accession>A0A8H7XRZ3</accession>
<evidence type="ECO:0000313" key="3">
    <source>
        <dbReference type="EMBL" id="KAG5166436.1"/>
    </source>
</evidence>
<evidence type="ECO:0000259" key="2">
    <source>
        <dbReference type="Pfam" id="PF24016"/>
    </source>
</evidence>
<protein>
    <recommendedName>
        <fullName evidence="2">DUF7330 domain-containing protein</fullName>
    </recommendedName>
</protein>
<organism evidence="3">
    <name type="scientific">Psilocybe cubensis</name>
    <name type="common">Psychedelic mushroom</name>
    <name type="synonym">Stropharia cubensis</name>
    <dbReference type="NCBI Taxonomy" id="181762"/>
    <lineage>
        <taxon>Eukaryota</taxon>
        <taxon>Fungi</taxon>
        <taxon>Dikarya</taxon>
        <taxon>Basidiomycota</taxon>
        <taxon>Agaricomycotina</taxon>
        <taxon>Agaricomycetes</taxon>
        <taxon>Agaricomycetidae</taxon>
        <taxon>Agaricales</taxon>
        <taxon>Agaricineae</taxon>
        <taxon>Strophariaceae</taxon>
        <taxon>Psilocybe</taxon>
    </lineage>
</organism>
<reference evidence="3" key="1">
    <citation type="submission" date="2021-02" db="EMBL/GenBank/DDBJ databases">
        <title>Psilocybe cubensis genome.</title>
        <authorList>
            <person name="Mckernan K.J."/>
            <person name="Crawford S."/>
            <person name="Trippe A."/>
            <person name="Kane L.T."/>
            <person name="Mclaughlin S."/>
        </authorList>
    </citation>
    <scope>NUCLEOTIDE SEQUENCE [LARGE SCALE GENOMIC DNA]</scope>
    <source>
        <strain evidence="3">MGC-MH-2018</strain>
    </source>
</reference>
<feature type="region of interest" description="Disordered" evidence="1">
    <location>
        <begin position="1"/>
        <end position="81"/>
    </location>
</feature>